<feature type="domain" description="VTT" evidence="9">
    <location>
        <begin position="36"/>
        <end position="160"/>
    </location>
</feature>
<evidence type="ECO:0000259" key="9">
    <source>
        <dbReference type="Pfam" id="PF09335"/>
    </source>
</evidence>
<evidence type="ECO:0000256" key="6">
    <source>
        <dbReference type="ARBA" id="ARBA00023136"/>
    </source>
</evidence>
<accession>A0A1T4SLI8</accession>
<evidence type="ECO:0000313" key="11">
    <source>
        <dbReference type="Proteomes" id="UP000190637"/>
    </source>
</evidence>
<proteinExistence type="inferred from homology"/>
<evidence type="ECO:0000256" key="5">
    <source>
        <dbReference type="ARBA" id="ARBA00022989"/>
    </source>
</evidence>
<feature type="region of interest" description="Disordered" evidence="8">
    <location>
        <begin position="195"/>
        <end position="225"/>
    </location>
</feature>
<evidence type="ECO:0000256" key="2">
    <source>
        <dbReference type="ARBA" id="ARBA00010792"/>
    </source>
</evidence>
<protein>
    <submittedName>
        <fullName evidence="10">Membrane protein DedA, SNARE-associated domain</fullName>
    </submittedName>
</protein>
<comment type="similarity">
    <text evidence="2 7">Belongs to the DedA family.</text>
</comment>
<dbReference type="EMBL" id="FUWS01000010">
    <property type="protein sequence ID" value="SKA29057.1"/>
    <property type="molecule type" value="Genomic_DNA"/>
</dbReference>
<organism evidence="10 11">
    <name type="scientific">Marinactinospora thermotolerans DSM 45154</name>
    <dbReference type="NCBI Taxonomy" id="1122192"/>
    <lineage>
        <taxon>Bacteria</taxon>
        <taxon>Bacillati</taxon>
        <taxon>Actinomycetota</taxon>
        <taxon>Actinomycetes</taxon>
        <taxon>Streptosporangiales</taxon>
        <taxon>Nocardiopsidaceae</taxon>
        <taxon>Marinactinospora</taxon>
    </lineage>
</organism>
<feature type="compositionally biased region" description="Low complexity" evidence="8">
    <location>
        <begin position="195"/>
        <end position="208"/>
    </location>
</feature>
<sequence>MTSSGDLLADLPTPLLLPALGLFVLAETALLPGVVVPSLAIMLTAGLLAATGTVPLAAVLATAVTAAVAGDAIGFHSARLLGPRLWRGSRSERVLRHRQRAEEIIRRYGAWAMFVGRFIPFVRTLTPHLVGLGGLPYRRVAPGAVLGAAGWATLEIGVGYAVGVSAASVDPYVVVLTAAAVGLALTGGWALWRRSSRPSPRSMGAASAPPRPPRRAPRRTGPPPS</sequence>
<name>A0A1T4SLI8_9ACTN</name>
<dbReference type="PANTHER" id="PTHR30353">
    <property type="entry name" value="INNER MEMBRANE PROTEIN DEDA-RELATED"/>
    <property type="match status" value="1"/>
</dbReference>
<keyword evidence="4 7" id="KW-0812">Transmembrane</keyword>
<feature type="transmembrane region" description="Helical" evidence="7">
    <location>
        <begin position="172"/>
        <end position="192"/>
    </location>
</feature>
<comment type="subcellular location">
    <subcellularLocation>
        <location evidence="1 7">Cell membrane</location>
        <topology evidence="1 7">Multi-pass membrane protein</topology>
    </subcellularLocation>
</comment>
<dbReference type="Pfam" id="PF09335">
    <property type="entry name" value="VTT_dom"/>
    <property type="match status" value="1"/>
</dbReference>
<keyword evidence="11" id="KW-1185">Reference proteome</keyword>
<evidence type="ECO:0000313" key="10">
    <source>
        <dbReference type="EMBL" id="SKA29057.1"/>
    </source>
</evidence>
<evidence type="ECO:0000256" key="1">
    <source>
        <dbReference type="ARBA" id="ARBA00004651"/>
    </source>
</evidence>
<dbReference type="AlphaFoldDB" id="A0A1T4SLI8"/>
<dbReference type="GO" id="GO:0005886">
    <property type="term" value="C:plasma membrane"/>
    <property type="evidence" value="ECO:0007669"/>
    <property type="project" value="UniProtKB-SubCell"/>
</dbReference>
<comment type="caution">
    <text evidence="7">Lacks conserved residue(s) required for the propagation of feature annotation.</text>
</comment>
<reference evidence="10 11" key="1">
    <citation type="submission" date="2017-02" db="EMBL/GenBank/DDBJ databases">
        <authorList>
            <person name="Peterson S.W."/>
        </authorList>
    </citation>
    <scope>NUCLEOTIDE SEQUENCE [LARGE SCALE GENOMIC DNA]</scope>
    <source>
        <strain evidence="10 11">DSM 45154</strain>
    </source>
</reference>
<dbReference type="RefSeq" id="WP_159457287.1">
    <property type="nucleotide sequence ID" value="NZ_FUWS01000010.1"/>
</dbReference>
<evidence type="ECO:0000256" key="3">
    <source>
        <dbReference type="ARBA" id="ARBA00022475"/>
    </source>
</evidence>
<dbReference type="OrthoDB" id="9813426at2"/>
<evidence type="ECO:0000256" key="8">
    <source>
        <dbReference type="SAM" id="MobiDB-lite"/>
    </source>
</evidence>
<keyword evidence="5 7" id="KW-1133">Transmembrane helix</keyword>
<dbReference type="InterPro" id="IPR032816">
    <property type="entry name" value="VTT_dom"/>
</dbReference>
<dbReference type="InterPro" id="IPR032818">
    <property type="entry name" value="DedA-like"/>
</dbReference>
<evidence type="ECO:0000256" key="7">
    <source>
        <dbReference type="RuleBase" id="RU367016"/>
    </source>
</evidence>
<dbReference type="Proteomes" id="UP000190637">
    <property type="component" value="Unassembled WGS sequence"/>
</dbReference>
<keyword evidence="3 7" id="KW-1003">Cell membrane</keyword>
<evidence type="ECO:0000256" key="4">
    <source>
        <dbReference type="ARBA" id="ARBA00022692"/>
    </source>
</evidence>
<dbReference type="PANTHER" id="PTHR30353:SF0">
    <property type="entry name" value="TRANSMEMBRANE PROTEIN"/>
    <property type="match status" value="1"/>
</dbReference>
<feature type="transmembrane region" description="Helical" evidence="7">
    <location>
        <begin position="20"/>
        <end position="49"/>
    </location>
</feature>
<keyword evidence="6 7" id="KW-0472">Membrane</keyword>
<gene>
    <name evidence="10" type="ORF">SAMN02745673_03643</name>
</gene>